<comment type="caution">
    <text evidence="2">The sequence shown here is derived from an EMBL/GenBank/DDBJ whole genome shotgun (WGS) entry which is preliminary data.</text>
</comment>
<protein>
    <submittedName>
        <fullName evidence="2">Uncharacterized protein</fullName>
    </submittedName>
</protein>
<feature type="region of interest" description="Disordered" evidence="1">
    <location>
        <begin position="1"/>
        <end position="71"/>
    </location>
</feature>
<reference evidence="2 3" key="1">
    <citation type="submission" date="2016-03" db="EMBL/GenBank/DDBJ databases">
        <title>Whole genome sequencing of Grifola frondosa 9006-11.</title>
        <authorList>
            <person name="Min B."/>
            <person name="Park H."/>
            <person name="Kim J.-G."/>
            <person name="Cho H."/>
            <person name="Oh Y.-L."/>
            <person name="Kong W.-S."/>
            <person name="Choi I.-G."/>
        </authorList>
    </citation>
    <scope>NUCLEOTIDE SEQUENCE [LARGE SCALE GENOMIC DNA]</scope>
    <source>
        <strain evidence="2 3">9006-11</strain>
    </source>
</reference>
<gene>
    <name evidence="2" type="ORF">A0H81_11586</name>
</gene>
<dbReference type="STRING" id="5627.A0A1C7LUR8"/>
<feature type="compositionally biased region" description="Basic and acidic residues" evidence="1">
    <location>
        <begin position="59"/>
        <end position="70"/>
    </location>
</feature>
<keyword evidence="3" id="KW-1185">Reference proteome</keyword>
<feature type="region of interest" description="Disordered" evidence="1">
    <location>
        <begin position="171"/>
        <end position="190"/>
    </location>
</feature>
<evidence type="ECO:0000313" key="2">
    <source>
        <dbReference type="EMBL" id="OBZ68521.1"/>
    </source>
</evidence>
<accession>A0A1C7LUR8</accession>
<evidence type="ECO:0000313" key="3">
    <source>
        <dbReference type="Proteomes" id="UP000092993"/>
    </source>
</evidence>
<name>A0A1C7LUR8_GRIFR</name>
<dbReference type="OrthoDB" id="2792256at2759"/>
<organism evidence="2 3">
    <name type="scientific">Grifola frondosa</name>
    <name type="common">Maitake</name>
    <name type="synonym">Polyporus frondosus</name>
    <dbReference type="NCBI Taxonomy" id="5627"/>
    <lineage>
        <taxon>Eukaryota</taxon>
        <taxon>Fungi</taxon>
        <taxon>Dikarya</taxon>
        <taxon>Basidiomycota</taxon>
        <taxon>Agaricomycotina</taxon>
        <taxon>Agaricomycetes</taxon>
        <taxon>Polyporales</taxon>
        <taxon>Grifolaceae</taxon>
        <taxon>Grifola</taxon>
    </lineage>
</organism>
<evidence type="ECO:0000256" key="1">
    <source>
        <dbReference type="SAM" id="MobiDB-lite"/>
    </source>
</evidence>
<proteinExistence type="predicted"/>
<dbReference type="EMBL" id="LUGG01000020">
    <property type="protein sequence ID" value="OBZ68521.1"/>
    <property type="molecule type" value="Genomic_DNA"/>
</dbReference>
<dbReference type="Proteomes" id="UP000092993">
    <property type="component" value="Unassembled WGS sequence"/>
</dbReference>
<dbReference type="AlphaFoldDB" id="A0A1C7LUR8"/>
<sequence>MPHASDVTFTRRNVKKHGESTRHRDAVRRDQDRAEQRAYQSARQDRDIGPATLSSVTEPVRRAEASKSPEEPDVLSSLFMLDVMVDEEGEAVTFSAGEVEDERERTRLLREIKNLDFLEHDHSARLYDFESFTKESDATVTNVAAEIEALGEEATFALEETLTFIIGFSEDSSDDESASETEGQKMHSSHPWYPHGSKVMYVHRRKLTDHEMFLLDMLDNMPRLRLSSDHMKFILWILKEVGVHGVPSFNSFRKRQDQIKKLGGTHL</sequence>
<feature type="compositionally biased region" description="Basic and acidic residues" evidence="1">
    <location>
        <begin position="16"/>
        <end position="36"/>
    </location>
</feature>